<evidence type="ECO:0000256" key="1">
    <source>
        <dbReference type="SAM" id="MobiDB-lite"/>
    </source>
</evidence>
<evidence type="ECO:0000313" key="3">
    <source>
        <dbReference type="Proteomes" id="UP001558613"/>
    </source>
</evidence>
<reference evidence="2 3" key="1">
    <citation type="submission" date="2023-09" db="EMBL/GenBank/DDBJ databases">
        <authorList>
            <person name="Wang M."/>
        </authorList>
    </citation>
    <scope>NUCLEOTIDE SEQUENCE [LARGE SCALE GENOMIC DNA]</scope>
    <source>
        <strain evidence="2">GT-2023</strain>
        <tissue evidence="2">Liver</tissue>
    </source>
</reference>
<feature type="region of interest" description="Disordered" evidence="1">
    <location>
        <begin position="115"/>
        <end position="136"/>
    </location>
</feature>
<dbReference type="EMBL" id="JAYMGO010000003">
    <property type="protein sequence ID" value="KAL1277641.1"/>
    <property type="molecule type" value="Genomic_DNA"/>
</dbReference>
<organism evidence="2 3">
    <name type="scientific">Cirrhinus molitorella</name>
    <name type="common">mud carp</name>
    <dbReference type="NCBI Taxonomy" id="172907"/>
    <lineage>
        <taxon>Eukaryota</taxon>
        <taxon>Metazoa</taxon>
        <taxon>Chordata</taxon>
        <taxon>Craniata</taxon>
        <taxon>Vertebrata</taxon>
        <taxon>Euteleostomi</taxon>
        <taxon>Actinopterygii</taxon>
        <taxon>Neopterygii</taxon>
        <taxon>Teleostei</taxon>
        <taxon>Ostariophysi</taxon>
        <taxon>Cypriniformes</taxon>
        <taxon>Cyprinidae</taxon>
        <taxon>Labeoninae</taxon>
        <taxon>Labeonini</taxon>
        <taxon>Cirrhinus</taxon>
    </lineage>
</organism>
<gene>
    <name evidence="2" type="ORF">QQF64_024314</name>
</gene>
<sequence>MSLYFLRSTVLRRTQCVNNTALSYSRLSVAKKVGRFEISPVVFETVVARRKLNSDQAPSATANTWASCYPTRPPVPMHAALETHSSAPSPHSPALIHPLALTLSPLNAEKHASLPAAVPVPESRSSGSGLQPPATRKMADIPCQWQIRLSLSPSVSLSL</sequence>
<accession>A0ABR3NLS6</accession>
<protein>
    <submittedName>
        <fullName evidence="2">Uncharacterized protein</fullName>
    </submittedName>
</protein>
<name>A0ABR3NLS6_9TELE</name>
<comment type="caution">
    <text evidence="2">The sequence shown here is derived from an EMBL/GenBank/DDBJ whole genome shotgun (WGS) entry which is preliminary data.</text>
</comment>
<evidence type="ECO:0000313" key="2">
    <source>
        <dbReference type="EMBL" id="KAL1277641.1"/>
    </source>
</evidence>
<keyword evidence="3" id="KW-1185">Reference proteome</keyword>
<dbReference type="Proteomes" id="UP001558613">
    <property type="component" value="Unassembled WGS sequence"/>
</dbReference>
<proteinExistence type="predicted"/>